<proteinExistence type="predicted"/>
<dbReference type="GO" id="GO:0003690">
    <property type="term" value="F:double-stranded DNA binding"/>
    <property type="evidence" value="ECO:0007669"/>
    <property type="project" value="TreeGrafter"/>
</dbReference>
<dbReference type="EMBL" id="BGZK01000317">
    <property type="protein sequence ID" value="GBP36335.1"/>
    <property type="molecule type" value="Genomic_DNA"/>
</dbReference>
<dbReference type="InterPro" id="IPR001888">
    <property type="entry name" value="Transposase_1"/>
</dbReference>
<dbReference type="Pfam" id="PF01359">
    <property type="entry name" value="Transposase_1"/>
    <property type="match status" value="1"/>
</dbReference>
<keyword evidence="2" id="KW-1185">Reference proteome</keyword>
<dbReference type="InterPro" id="IPR052709">
    <property type="entry name" value="Transposase-MT_Hybrid"/>
</dbReference>
<protein>
    <submittedName>
        <fullName evidence="1">Histone-lysine N-methyltransferase SETMAR</fullName>
    </submittedName>
</protein>
<evidence type="ECO:0000313" key="2">
    <source>
        <dbReference type="Proteomes" id="UP000299102"/>
    </source>
</evidence>
<name>A0A4C1VFA1_EUMVA</name>
<dbReference type="GO" id="GO:0031297">
    <property type="term" value="P:replication fork processing"/>
    <property type="evidence" value="ECO:0007669"/>
    <property type="project" value="TreeGrafter"/>
</dbReference>
<dbReference type="GO" id="GO:0015074">
    <property type="term" value="P:DNA integration"/>
    <property type="evidence" value="ECO:0007669"/>
    <property type="project" value="TreeGrafter"/>
</dbReference>
<keyword evidence="1" id="KW-0808">Transferase</keyword>
<dbReference type="Gene3D" id="3.30.420.10">
    <property type="entry name" value="Ribonuclease H-like superfamily/Ribonuclease H"/>
    <property type="match status" value="1"/>
</dbReference>
<dbReference type="GO" id="GO:0005634">
    <property type="term" value="C:nucleus"/>
    <property type="evidence" value="ECO:0007669"/>
    <property type="project" value="TreeGrafter"/>
</dbReference>
<dbReference type="GO" id="GO:0044774">
    <property type="term" value="P:mitotic DNA integrity checkpoint signaling"/>
    <property type="evidence" value="ECO:0007669"/>
    <property type="project" value="TreeGrafter"/>
</dbReference>
<sequence length="123" mass="14189">MRFHHTRWDWKGIVHYKLLPPGKTIDSDIYCQLLMRLKQEEEKTGPESINRKGVVFHHDNAKPHISLDTQQILRDWLGRESGSIPNPGWSSNPLGQCVEHVVCAWAVAGTVPYANHYGFSDWR</sequence>
<gene>
    <name evidence="1" type="primary">SETMAR</name>
    <name evidence="1" type="ORF">EVAR_22467_1</name>
</gene>
<dbReference type="GO" id="GO:0000729">
    <property type="term" value="P:DNA double-strand break processing"/>
    <property type="evidence" value="ECO:0007669"/>
    <property type="project" value="TreeGrafter"/>
</dbReference>
<dbReference type="GO" id="GO:0035861">
    <property type="term" value="C:site of double-strand break"/>
    <property type="evidence" value="ECO:0007669"/>
    <property type="project" value="TreeGrafter"/>
</dbReference>
<dbReference type="AlphaFoldDB" id="A0A4C1VFA1"/>
<dbReference type="GO" id="GO:0044547">
    <property type="term" value="F:DNA topoisomerase binding"/>
    <property type="evidence" value="ECO:0007669"/>
    <property type="project" value="TreeGrafter"/>
</dbReference>
<evidence type="ECO:0000313" key="1">
    <source>
        <dbReference type="EMBL" id="GBP36335.1"/>
    </source>
</evidence>
<accession>A0A4C1VFA1</accession>
<dbReference type="PANTHER" id="PTHR46060:SF2">
    <property type="entry name" value="HISTONE-LYSINE N-METHYLTRANSFERASE SETMAR"/>
    <property type="match status" value="1"/>
</dbReference>
<dbReference type="GO" id="GO:0046975">
    <property type="term" value="F:histone H3K36 methyltransferase activity"/>
    <property type="evidence" value="ECO:0007669"/>
    <property type="project" value="TreeGrafter"/>
</dbReference>
<comment type="caution">
    <text evidence="1">The sequence shown here is derived from an EMBL/GenBank/DDBJ whole genome shotgun (WGS) entry which is preliminary data.</text>
</comment>
<reference evidence="1 2" key="1">
    <citation type="journal article" date="2019" name="Commun. Biol.">
        <title>The bagworm genome reveals a unique fibroin gene that provides high tensile strength.</title>
        <authorList>
            <person name="Kono N."/>
            <person name="Nakamura H."/>
            <person name="Ohtoshi R."/>
            <person name="Tomita M."/>
            <person name="Numata K."/>
            <person name="Arakawa K."/>
        </authorList>
    </citation>
    <scope>NUCLEOTIDE SEQUENCE [LARGE SCALE GENOMIC DNA]</scope>
</reference>
<organism evidence="1 2">
    <name type="scientific">Eumeta variegata</name>
    <name type="common">Bagworm moth</name>
    <name type="synonym">Eumeta japonica</name>
    <dbReference type="NCBI Taxonomy" id="151549"/>
    <lineage>
        <taxon>Eukaryota</taxon>
        <taxon>Metazoa</taxon>
        <taxon>Ecdysozoa</taxon>
        <taxon>Arthropoda</taxon>
        <taxon>Hexapoda</taxon>
        <taxon>Insecta</taxon>
        <taxon>Pterygota</taxon>
        <taxon>Neoptera</taxon>
        <taxon>Endopterygota</taxon>
        <taxon>Lepidoptera</taxon>
        <taxon>Glossata</taxon>
        <taxon>Ditrysia</taxon>
        <taxon>Tineoidea</taxon>
        <taxon>Psychidae</taxon>
        <taxon>Oiketicinae</taxon>
        <taxon>Eumeta</taxon>
    </lineage>
</organism>
<dbReference type="GO" id="GO:0003697">
    <property type="term" value="F:single-stranded DNA binding"/>
    <property type="evidence" value="ECO:0007669"/>
    <property type="project" value="TreeGrafter"/>
</dbReference>
<dbReference type="PANTHER" id="PTHR46060">
    <property type="entry name" value="MARINER MOS1 TRANSPOSASE-LIKE PROTEIN"/>
    <property type="match status" value="1"/>
</dbReference>
<dbReference type="GO" id="GO:0032259">
    <property type="term" value="P:methylation"/>
    <property type="evidence" value="ECO:0007669"/>
    <property type="project" value="UniProtKB-KW"/>
</dbReference>
<dbReference type="InterPro" id="IPR036397">
    <property type="entry name" value="RNaseH_sf"/>
</dbReference>
<dbReference type="GO" id="GO:0042800">
    <property type="term" value="F:histone H3K4 methyltransferase activity"/>
    <property type="evidence" value="ECO:0007669"/>
    <property type="project" value="TreeGrafter"/>
</dbReference>
<dbReference type="GO" id="GO:0000014">
    <property type="term" value="F:single-stranded DNA endodeoxyribonuclease activity"/>
    <property type="evidence" value="ECO:0007669"/>
    <property type="project" value="TreeGrafter"/>
</dbReference>
<dbReference type="GO" id="GO:0000793">
    <property type="term" value="C:condensed chromosome"/>
    <property type="evidence" value="ECO:0007669"/>
    <property type="project" value="TreeGrafter"/>
</dbReference>
<dbReference type="STRING" id="151549.A0A4C1VFA1"/>
<dbReference type="OrthoDB" id="616263at2759"/>
<keyword evidence="1" id="KW-0489">Methyltransferase</keyword>
<dbReference type="Proteomes" id="UP000299102">
    <property type="component" value="Unassembled WGS sequence"/>
</dbReference>
<dbReference type="GO" id="GO:0006303">
    <property type="term" value="P:double-strand break repair via nonhomologous end joining"/>
    <property type="evidence" value="ECO:0007669"/>
    <property type="project" value="TreeGrafter"/>
</dbReference>